<keyword evidence="3" id="KW-1185">Reference proteome</keyword>
<sequence>MKKSLKNSNLTGWLLMVLLVMGSCNNEESTNVEEDATFEVAELVASDEADLISEEIANIGEDVYATEEIRATSKSFFLSNFLPECVTITTVVSGDTKETTIDFGEGCEMPNGNLLSGIIHLSYAKDMDAATKTISLSLEDFTFNEVAVTGGATLVRQRSNDNGNPQSDAVASYNGVWSDGSVASFTGNRTREWVEGYGSGFWADNVFLISGKGTYTNKAGDVYSRETISSLRRELSCRFIVSGVLEVSKNDSTISLDFGDGSCDAKGMLTFPNGETKEILLRRFNK</sequence>
<dbReference type="Proteomes" id="UP000184406">
    <property type="component" value="Unassembled WGS sequence"/>
</dbReference>
<dbReference type="EMBL" id="FQUX01000011">
    <property type="protein sequence ID" value="SHG04286.1"/>
    <property type="molecule type" value="Genomic_DNA"/>
</dbReference>
<organism evidence="2 3">
    <name type="scientific">Arenibacter palladensis</name>
    <dbReference type="NCBI Taxonomy" id="237373"/>
    <lineage>
        <taxon>Bacteria</taxon>
        <taxon>Pseudomonadati</taxon>
        <taxon>Bacteroidota</taxon>
        <taxon>Flavobacteriia</taxon>
        <taxon>Flavobacteriales</taxon>
        <taxon>Flavobacteriaceae</taxon>
        <taxon>Arenibacter</taxon>
    </lineage>
</organism>
<feature type="signal peptide" evidence="1">
    <location>
        <begin position="1"/>
        <end position="22"/>
    </location>
</feature>
<keyword evidence="1" id="KW-0732">Signal</keyword>
<protein>
    <recommendedName>
        <fullName evidence="4">Lipoprotein</fullName>
    </recommendedName>
</protein>
<name>A0A1M5GKS7_9FLAO</name>
<dbReference type="PROSITE" id="PS51257">
    <property type="entry name" value="PROKAR_LIPOPROTEIN"/>
    <property type="match status" value="1"/>
</dbReference>
<dbReference type="AlphaFoldDB" id="A0A1M5GKS7"/>
<reference evidence="3" key="1">
    <citation type="submission" date="2016-11" db="EMBL/GenBank/DDBJ databases">
        <authorList>
            <person name="Varghese N."/>
            <person name="Submissions S."/>
        </authorList>
    </citation>
    <scope>NUCLEOTIDE SEQUENCE [LARGE SCALE GENOMIC DNA]</scope>
    <source>
        <strain evidence="3">DSM 17539</strain>
    </source>
</reference>
<evidence type="ECO:0000256" key="1">
    <source>
        <dbReference type="SAM" id="SignalP"/>
    </source>
</evidence>
<accession>A0A1M5GKS7</accession>
<dbReference type="OrthoDB" id="1114031at2"/>
<dbReference type="RefSeq" id="WP_072865249.1">
    <property type="nucleotide sequence ID" value="NZ_FQUX01000011.1"/>
</dbReference>
<gene>
    <name evidence="2" type="ORF">SAMN03080594_111104</name>
</gene>
<feature type="chain" id="PRO_5013245833" description="Lipoprotein" evidence="1">
    <location>
        <begin position="23"/>
        <end position="286"/>
    </location>
</feature>
<evidence type="ECO:0008006" key="4">
    <source>
        <dbReference type="Google" id="ProtNLM"/>
    </source>
</evidence>
<proteinExistence type="predicted"/>
<evidence type="ECO:0000313" key="2">
    <source>
        <dbReference type="EMBL" id="SHG04286.1"/>
    </source>
</evidence>
<evidence type="ECO:0000313" key="3">
    <source>
        <dbReference type="Proteomes" id="UP000184406"/>
    </source>
</evidence>